<dbReference type="GO" id="GO:0016705">
    <property type="term" value="F:oxidoreductase activity, acting on paired donors, with incorporation or reduction of molecular oxygen"/>
    <property type="evidence" value="ECO:0007669"/>
    <property type="project" value="InterPro"/>
</dbReference>
<dbReference type="PROSITE" id="PS00086">
    <property type="entry name" value="CYTOCHROME_P450"/>
    <property type="match status" value="1"/>
</dbReference>
<dbReference type="InterPro" id="IPR036396">
    <property type="entry name" value="Cyt_P450_sf"/>
</dbReference>
<dbReference type="EMBL" id="JACKVH010000012">
    <property type="protein sequence ID" value="MCV7378028.1"/>
    <property type="molecule type" value="Genomic_DNA"/>
</dbReference>
<evidence type="ECO:0000256" key="6">
    <source>
        <dbReference type="ARBA" id="ARBA00023033"/>
    </source>
</evidence>
<evidence type="ECO:0000256" key="7">
    <source>
        <dbReference type="RuleBase" id="RU000461"/>
    </source>
</evidence>
<protein>
    <submittedName>
        <fullName evidence="8 9">Cytochrome</fullName>
    </submittedName>
</protein>
<dbReference type="PRINTS" id="PR00359">
    <property type="entry name" value="BP450"/>
</dbReference>
<evidence type="ECO:0000256" key="3">
    <source>
        <dbReference type="ARBA" id="ARBA00022723"/>
    </source>
</evidence>
<evidence type="ECO:0000256" key="5">
    <source>
        <dbReference type="ARBA" id="ARBA00023004"/>
    </source>
</evidence>
<reference evidence="8" key="2">
    <citation type="submission" date="2020-07" db="EMBL/GenBank/DDBJ databases">
        <authorList>
            <person name="Pettersson B.M.F."/>
            <person name="Behra P.R.K."/>
            <person name="Ramesh M."/>
            <person name="Das S."/>
            <person name="Dasgupta S."/>
            <person name="Kirsebom L.A."/>
        </authorList>
    </citation>
    <scope>NUCLEOTIDE SEQUENCE</scope>
    <source>
        <strain evidence="8">CCUG 55640</strain>
    </source>
</reference>
<dbReference type="GO" id="GO:0005506">
    <property type="term" value="F:iron ion binding"/>
    <property type="evidence" value="ECO:0007669"/>
    <property type="project" value="InterPro"/>
</dbReference>
<dbReference type="InterPro" id="IPR002397">
    <property type="entry name" value="Cyt_P450_B"/>
</dbReference>
<name>A0AA41XKL9_9MYCO</name>
<evidence type="ECO:0000313" key="8">
    <source>
        <dbReference type="EMBL" id="MCV7378028.1"/>
    </source>
</evidence>
<dbReference type="InterPro" id="IPR001128">
    <property type="entry name" value="Cyt_P450"/>
</dbReference>
<comment type="caution">
    <text evidence="8">The sequence shown here is derived from an EMBL/GenBank/DDBJ whole genome shotgun (WGS) entry which is preliminary data.</text>
</comment>
<dbReference type="RefSeq" id="WP_083136400.1">
    <property type="nucleotide sequence ID" value="NZ_JACKVH010000012.1"/>
</dbReference>
<evidence type="ECO:0000256" key="4">
    <source>
        <dbReference type="ARBA" id="ARBA00023002"/>
    </source>
</evidence>
<dbReference type="InterPro" id="IPR017972">
    <property type="entry name" value="Cyt_P450_CS"/>
</dbReference>
<evidence type="ECO:0000256" key="2">
    <source>
        <dbReference type="ARBA" id="ARBA00022617"/>
    </source>
</evidence>
<dbReference type="Pfam" id="PF00067">
    <property type="entry name" value="p450"/>
    <property type="match status" value="1"/>
</dbReference>
<dbReference type="AlphaFoldDB" id="A0AA41XKL9"/>
<accession>A0AA41XKL9</accession>
<keyword evidence="3 7" id="KW-0479">Metal-binding</keyword>
<dbReference type="Proteomes" id="UP000192319">
    <property type="component" value="Unassembled WGS sequence"/>
</dbReference>
<dbReference type="GO" id="GO:0020037">
    <property type="term" value="F:heme binding"/>
    <property type="evidence" value="ECO:0007669"/>
    <property type="project" value="InterPro"/>
</dbReference>
<keyword evidence="5 7" id="KW-0408">Iron</keyword>
<comment type="similarity">
    <text evidence="1 7">Belongs to the cytochrome P450 family.</text>
</comment>
<reference evidence="8" key="3">
    <citation type="journal article" date="2022" name="BMC Genomics">
        <title>Comparative genome analysis of mycobacteria focusing on tRNA and non-coding RNA.</title>
        <authorList>
            <person name="Behra P.R.K."/>
            <person name="Pettersson B.M.F."/>
            <person name="Ramesh M."/>
            <person name="Das S."/>
            <person name="Dasgupta S."/>
            <person name="Kirsebom L.A."/>
        </authorList>
    </citation>
    <scope>NUCLEOTIDE SEQUENCE</scope>
    <source>
        <strain evidence="8">CCUG 55640</strain>
    </source>
</reference>
<dbReference type="EMBL" id="MVHD01000002">
    <property type="protein sequence ID" value="OQZ93483.1"/>
    <property type="molecule type" value="Genomic_DNA"/>
</dbReference>
<reference evidence="9 10" key="1">
    <citation type="submission" date="2017-02" db="EMBL/GenBank/DDBJ databases">
        <title>The new phylogeny of genus Mycobacterium.</title>
        <authorList>
            <person name="Tortoli E."/>
            <person name="Trovato A."/>
            <person name="Cirillo D.M."/>
        </authorList>
    </citation>
    <scope>NUCLEOTIDE SEQUENCE [LARGE SCALE GENOMIC DNA]</scope>
    <source>
        <strain evidence="9 10">DSM 45230</strain>
    </source>
</reference>
<dbReference type="PANTHER" id="PTHR46696:SF6">
    <property type="entry name" value="P450, PUTATIVE (EUROFUNG)-RELATED"/>
    <property type="match status" value="1"/>
</dbReference>
<evidence type="ECO:0000313" key="9">
    <source>
        <dbReference type="EMBL" id="OQZ93483.1"/>
    </source>
</evidence>
<proteinExistence type="inferred from homology"/>
<dbReference type="SUPFAM" id="SSF48264">
    <property type="entry name" value="Cytochrome P450"/>
    <property type="match status" value="1"/>
</dbReference>
<gene>
    <name evidence="9" type="ORF">BST11_02345</name>
    <name evidence="8" type="ORF">H7K38_05090</name>
</gene>
<organism evidence="8 11">
    <name type="scientific">Mycobacterium alsense</name>
    <dbReference type="NCBI Taxonomy" id="324058"/>
    <lineage>
        <taxon>Bacteria</taxon>
        <taxon>Bacillati</taxon>
        <taxon>Actinomycetota</taxon>
        <taxon>Actinomycetes</taxon>
        <taxon>Mycobacteriales</taxon>
        <taxon>Mycobacteriaceae</taxon>
        <taxon>Mycobacterium</taxon>
    </lineage>
</organism>
<dbReference type="PANTHER" id="PTHR46696">
    <property type="entry name" value="P450, PUTATIVE (EUROFUNG)-RELATED"/>
    <property type="match status" value="1"/>
</dbReference>
<sequence>MIDEKTHYGAEYAFVRGPDPACSNFARLDDVQRQHRPFLHAEEADGYWVFTDHDVIREGLQHPELFSNRVMVPIEPDPQYKWIPIMLDPPEHTKWRHVLGLYFSPGRTKALEDEQRAFAIELIEKVRDRGSCDFYRDFAAVFPTTIFLQIMGLPIEKLPDFMVWEDKILHATPENDPDHSRGVEAMMEVVGYFGELIAAKRADPRLRADDIVSNALDWRIDGEAPSDADLLSCMLLLFMAGLDTVASQLCYSFYHLATHPGDRQKLVADPSRVPQAVEELVRAYPIVQTARIATRDIDFHGCPIKRGDMVAFPLAMANRDPHEHSRGGTVDLDAPSPRHIGFGAGPHRCLGSHLARQEMTVALQEWHRLIPDYEISDESAVSEHTGGVFGIDRLPLRWDP</sequence>
<keyword evidence="10" id="KW-1185">Reference proteome</keyword>
<dbReference type="PRINTS" id="PR00385">
    <property type="entry name" value="P450"/>
</dbReference>
<dbReference type="Proteomes" id="UP001141650">
    <property type="component" value="Unassembled WGS sequence"/>
</dbReference>
<keyword evidence="2 7" id="KW-0349">Heme</keyword>
<dbReference type="GO" id="GO:0004497">
    <property type="term" value="F:monooxygenase activity"/>
    <property type="evidence" value="ECO:0007669"/>
    <property type="project" value="UniProtKB-KW"/>
</dbReference>
<evidence type="ECO:0000313" key="11">
    <source>
        <dbReference type="Proteomes" id="UP001141650"/>
    </source>
</evidence>
<dbReference type="CDD" id="cd11035">
    <property type="entry name" value="P450cam-like"/>
    <property type="match status" value="1"/>
</dbReference>
<evidence type="ECO:0000256" key="1">
    <source>
        <dbReference type="ARBA" id="ARBA00010617"/>
    </source>
</evidence>
<keyword evidence="4 7" id="KW-0560">Oxidoreductase</keyword>
<evidence type="ECO:0000313" key="10">
    <source>
        <dbReference type="Proteomes" id="UP000192319"/>
    </source>
</evidence>
<dbReference type="Gene3D" id="1.10.630.10">
    <property type="entry name" value="Cytochrome P450"/>
    <property type="match status" value="1"/>
</dbReference>
<keyword evidence="6 7" id="KW-0503">Monooxygenase</keyword>